<evidence type="ECO:0000313" key="5">
    <source>
        <dbReference type="EMBL" id="KAL2795675.1"/>
    </source>
</evidence>
<keyword evidence="6" id="KW-1185">Reference proteome</keyword>
<comment type="caution">
    <text evidence="5">The sequence shown here is derived from an EMBL/GenBank/DDBJ whole genome shotgun (WGS) entry which is preliminary data.</text>
</comment>
<dbReference type="Proteomes" id="UP001610563">
    <property type="component" value="Unassembled WGS sequence"/>
</dbReference>
<evidence type="ECO:0000256" key="3">
    <source>
        <dbReference type="ARBA" id="ARBA00023315"/>
    </source>
</evidence>
<sequence>MLLNATTAISTSKVLLVPYSKWHVPRYHEWMKDEEIQEATASEPLTLEEEYAMQQSWRTDADKLTFIVCLPQAVQDATNNNDQESETLSDHADSSARMVGDINLFLRIDDGEEGTSAPQIIGEIELMIAEKKNQRRGFGKASLLAFLRYVVAHEKEVVGEFVRRDEGASGVLGDGEGVKFNALSVKIGQKNERSLALFEGVGFEKVGEEPNYFGEWELRRTGLDLRGVEEQLEGVGVEGYREVVYGRTE</sequence>
<dbReference type="InterPro" id="IPR000182">
    <property type="entry name" value="GNAT_dom"/>
</dbReference>
<name>A0ABR4GAS5_9EURO</name>
<evidence type="ECO:0000256" key="2">
    <source>
        <dbReference type="ARBA" id="ARBA00022679"/>
    </source>
</evidence>
<proteinExistence type="inferred from homology"/>
<dbReference type="Pfam" id="PF13302">
    <property type="entry name" value="Acetyltransf_3"/>
    <property type="match status" value="1"/>
</dbReference>
<evidence type="ECO:0000259" key="4">
    <source>
        <dbReference type="Pfam" id="PF13302"/>
    </source>
</evidence>
<accession>A0ABR4GAS5</accession>
<feature type="domain" description="N-acetyltransferase" evidence="4">
    <location>
        <begin position="14"/>
        <end position="204"/>
    </location>
</feature>
<dbReference type="InterPro" id="IPR039135">
    <property type="entry name" value="NAT9-like"/>
</dbReference>
<protein>
    <submittedName>
        <fullName evidence="5">GNAT domain-containing protein</fullName>
    </submittedName>
</protein>
<organism evidence="5 6">
    <name type="scientific">Aspergillus keveii</name>
    <dbReference type="NCBI Taxonomy" id="714993"/>
    <lineage>
        <taxon>Eukaryota</taxon>
        <taxon>Fungi</taxon>
        <taxon>Dikarya</taxon>
        <taxon>Ascomycota</taxon>
        <taxon>Pezizomycotina</taxon>
        <taxon>Eurotiomycetes</taxon>
        <taxon>Eurotiomycetidae</taxon>
        <taxon>Eurotiales</taxon>
        <taxon>Aspergillaceae</taxon>
        <taxon>Aspergillus</taxon>
        <taxon>Aspergillus subgen. Nidulantes</taxon>
    </lineage>
</organism>
<comment type="similarity">
    <text evidence="1">Belongs to the acetyltransferase family. GNAT subfamily.</text>
</comment>
<evidence type="ECO:0000313" key="6">
    <source>
        <dbReference type="Proteomes" id="UP001610563"/>
    </source>
</evidence>
<dbReference type="EMBL" id="JBFTWV010000033">
    <property type="protein sequence ID" value="KAL2795675.1"/>
    <property type="molecule type" value="Genomic_DNA"/>
</dbReference>
<evidence type="ECO:0000256" key="1">
    <source>
        <dbReference type="ARBA" id="ARBA00009342"/>
    </source>
</evidence>
<gene>
    <name evidence="5" type="ORF">BJX66DRAFT_336796</name>
</gene>
<dbReference type="SUPFAM" id="SSF55729">
    <property type="entry name" value="Acyl-CoA N-acyltransferases (Nat)"/>
    <property type="match status" value="1"/>
</dbReference>
<dbReference type="InterPro" id="IPR016181">
    <property type="entry name" value="Acyl_CoA_acyltransferase"/>
</dbReference>
<keyword evidence="2" id="KW-0808">Transferase</keyword>
<dbReference type="Gene3D" id="3.40.630.30">
    <property type="match status" value="1"/>
</dbReference>
<reference evidence="5 6" key="1">
    <citation type="submission" date="2024-07" db="EMBL/GenBank/DDBJ databases">
        <title>Section-level genome sequencing and comparative genomics of Aspergillus sections Usti and Cavernicolus.</title>
        <authorList>
            <consortium name="Lawrence Berkeley National Laboratory"/>
            <person name="Nybo J.L."/>
            <person name="Vesth T.C."/>
            <person name="Theobald S."/>
            <person name="Frisvad J.C."/>
            <person name="Larsen T.O."/>
            <person name="Kjaerboelling I."/>
            <person name="Rothschild-Mancinelli K."/>
            <person name="Lyhne E.K."/>
            <person name="Kogle M.E."/>
            <person name="Barry K."/>
            <person name="Clum A."/>
            <person name="Na H."/>
            <person name="Ledsgaard L."/>
            <person name="Lin J."/>
            <person name="Lipzen A."/>
            <person name="Kuo A."/>
            <person name="Riley R."/>
            <person name="Mondo S."/>
            <person name="Labutti K."/>
            <person name="Haridas S."/>
            <person name="Pangalinan J."/>
            <person name="Salamov A.A."/>
            <person name="Simmons B.A."/>
            <person name="Magnuson J.K."/>
            <person name="Chen J."/>
            <person name="Drula E."/>
            <person name="Henrissat B."/>
            <person name="Wiebenga A."/>
            <person name="Lubbers R.J."/>
            <person name="Gomes A.C."/>
            <person name="Makela M.R."/>
            <person name="Stajich J."/>
            <person name="Grigoriev I.V."/>
            <person name="Mortensen U.H."/>
            <person name="De Vries R.P."/>
            <person name="Baker S.E."/>
            <person name="Andersen M.R."/>
        </authorList>
    </citation>
    <scope>NUCLEOTIDE SEQUENCE [LARGE SCALE GENOMIC DNA]</scope>
    <source>
        <strain evidence="5 6">CBS 209.92</strain>
    </source>
</reference>
<dbReference type="PANTHER" id="PTHR13256:SF16">
    <property type="entry name" value="ALPHA_BETA-TUBULIN-N-ACETYLTRANSFERASE 9"/>
    <property type="match status" value="1"/>
</dbReference>
<dbReference type="PANTHER" id="PTHR13256">
    <property type="entry name" value="N-ACETYLTRANSFERASE 9"/>
    <property type="match status" value="1"/>
</dbReference>
<keyword evidence="3" id="KW-0012">Acyltransferase</keyword>